<dbReference type="InterPro" id="IPR003660">
    <property type="entry name" value="HAMP_dom"/>
</dbReference>
<organism evidence="13 14">
    <name type="scientific">Nonomuraea monospora</name>
    <dbReference type="NCBI Taxonomy" id="568818"/>
    <lineage>
        <taxon>Bacteria</taxon>
        <taxon>Bacillati</taxon>
        <taxon>Actinomycetota</taxon>
        <taxon>Actinomycetes</taxon>
        <taxon>Streptosporangiales</taxon>
        <taxon>Streptosporangiaceae</taxon>
        <taxon>Nonomuraea</taxon>
    </lineage>
</organism>
<dbReference type="InterPro" id="IPR013587">
    <property type="entry name" value="Nitrate/nitrite_sensing"/>
</dbReference>
<keyword evidence="9" id="KW-0902">Two-component regulatory system</keyword>
<dbReference type="Pfam" id="PF02518">
    <property type="entry name" value="HATPase_c"/>
    <property type="match status" value="1"/>
</dbReference>
<dbReference type="SMART" id="SM00304">
    <property type="entry name" value="HAMP"/>
    <property type="match status" value="1"/>
</dbReference>
<evidence type="ECO:0000313" key="13">
    <source>
        <dbReference type="EMBL" id="GAA2204855.1"/>
    </source>
</evidence>
<evidence type="ECO:0000256" key="2">
    <source>
        <dbReference type="ARBA" id="ARBA00004370"/>
    </source>
</evidence>
<keyword evidence="4" id="KW-0597">Phosphoprotein</keyword>
<dbReference type="RefSeq" id="WP_344470597.1">
    <property type="nucleotide sequence ID" value="NZ_BAAAQX010000001.1"/>
</dbReference>
<comment type="caution">
    <text evidence="13">The sequence shown here is derived from an EMBL/GenBank/DDBJ whole genome shotgun (WGS) entry which is preliminary data.</text>
</comment>
<feature type="compositionally biased region" description="Acidic residues" evidence="10">
    <location>
        <begin position="769"/>
        <end position="778"/>
    </location>
</feature>
<evidence type="ECO:0000256" key="5">
    <source>
        <dbReference type="ARBA" id="ARBA00022679"/>
    </source>
</evidence>
<evidence type="ECO:0000256" key="9">
    <source>
        <dbReference type="ARBA" id="ARBA00023012"/>
    </source>
</evidence>
<evidence type="ECO:0000259" key="12">
    <source>
        <dbReference type="PROSITE" id="PS50906"/>
    </source>
</evidence>
<dbReference type="Gene3D" id="3.30.565.10">
    <property type="entry name" value="Histidine kinase-like ATPase, C-terminal domain"/>
    <property type="match status" value="1"/>
</dbReference>
<evidence type="ECO:0000256" key="4">
    <source>
        <dbReference type="ARBA" id="ARBA00022553"/>
    </source>
</evidence>
<proteinExistence type="predicted"/>
<evidence type="ECO:0000256" key="10">
    <source>
        <dbReference type="SAM" id="MobiDB-lite"/>
    </source>
</evidence>
<evidence type="ECO:0000256" key="6">
    <source>
        <dbReference type="ARBA" id="ARBA00022692"/>
    </source>
</evidence>
<dbReference type="Pfam" id="PF08376">
    <property type="entry name" value="NIT"/>
    <property type="match status" value="1"/>
</dbReference>
<dbReference type="InterPro" id="IPR005467">
    <property type="entry name" value="His_kinase_dom"/>
</dbReference>
<dbReference type="InterPro" id="IPR003594">
    <property type="entry name" value="HATPase_dom"/>
</dbReference>
<dbReference type="InterPro" id="IPR010910">
    <property type="entry name" value="Nitrate/nitrite_sensing_bac"/>
</dbReference>
<comment type="catalytic activity">
    <reaction evidence="1">
        <text>ATP + protein L-histidine = ADP + protein N-phospho-L-histidine.</text>
        <dbReference type="EC" id="2.7.13.3"/>
    </reaction>
</comment>
<dbReference type="Proteomes" id="UP001499843">
    <property type="component" value="Unassembled WGS sequence"/>
</dbReference>
<dbReference type="SUPFAM" id="SSF55874">
    <property type="entry name" value="ATPase domain of HSP90 chaperone/DNA topoisomerase II/histidine kinase"/>
    <property type="match status" value="1"/>
</dbReference>
<keyword evidence="8" id="KW-1133">Transmembrane helix</keyword>
<dbReference type="Gene3D" id="6.10.340.10">
    <property type="match status" value="1"/>
</dbReference>
<feature type="compositionally biased region" description="Pro residues" evidence="10">
    <location>
        <begin position="666"/>
        <end position="706"/>
    </location>
</feature>
<evidence type="ECO:0000256" key="3">
    <source>
        <dbReference type="ARBA" id="ARBA00012438"/>
    </source>
</evidence>
<feature type="domain" description="Histidine kinase" evidence="11">
    <location>
        <begin position="517"/>
        <end position="622"/>
    </location>
</feature>
<keyword evidence="5" id="KW-0808">Transferase</keyword>
<dbReference type="InterPro" id="IPR036890">
    <property type="entry name" value="HATPase_C_sf"/>
</dbReference>
<dbReference type="InterPro" id="IPR050428">
    <property type="entry name" value="TCS_sensor_his_kinase"/>
</dbReference>
<dbReference type="EMBL" id="BAAAQX010000001">
    <property type="protein sequence ID" value="GAA2204855.1"/>
    <property type="molecule type" value="Genomic_DNA"/>
</dbReference>
<keyword evidence="14" id="KW-1185">Reference proteome</keyword>
<feature type="domain" description="NIT" evidence="12">
    <location>
        <begin position="49"/>
        <end position="300"/>
    </location>
</feature>
<evidence type="ECO:0000259" key="11">
    <source>
        <dbReference type="PROSITE" id="PS50109"/>
    </source>
</evidence>
<accession>A0ABN3C6A8</accession>
<keyword evidence="8" id="KW-0472">Membrane</keyword>
<sequence length="812" mass="89087">MRFRKTRLRTKITAMLLSLAALWVFAAWVTLREGVNLLWVSQLDASVSAPSDPLLFALQRERRLSMVRLSEKTVQTRKDLETQRKETDRLHAAFREAADTTVVGWALDDQGEERLAGMLTRLESLKEIRKNIDAGRFDRGQTSGAYDGVIDPIYDVYGSLATLDDKDLAKDVRSLLALSRARELLTREDALLANALGEGRLEPSTVAEFTRIVGSWRITAEQAATDLPDSDRASYDELIKSQASVRLQNLERQVMEHDQSALDLPFTATEWKAATERFLADFNKMVLDAGDSVVDRTIPVAVNVIVRLVLAGGLGLLAVIASIILSITTARQLLAQLQKLRDAAHELSDERLPGIVDRIGHGEEVDVAKEAPALDFGDDEIGQVGQAFNTVQRTAIAVAAEQAELRRSIRDILLSLARRTQGLVHRQLTVLDVMERRETDPEELKELFRLDHLAIRMRRNAENLIVLSGSSPARTWRRSVPMVDVVRGALAEVEDYTRVSLMPMGDVVLVGRAVGDVIHLLAELIENAVSFSPPYTNVQVSGQLVANGYVIEIEDRGLGMKPEDLDSANERIADPPEFRITGTARLGLYVVSQLAKRHEIQVVLKASPYGGTTVVVLLPQELVQLDPTPEPRGTGERERLPRRQPAVATASRPATAENVRTLPSRPAVPAPTPASDPLPTRSPRPEAAPGPARSPRPEAAPGPGRPAQPEAAPRPLRPEPVPAPEPQAETPAEPEQESVTEFTPGGLPLRVPQANLAPALRDDTPTQPDFEEDDDERSPEEIRAMMGSLQSGTRRGRSQAAKMLDDQQGGDA</sequence>
<evidence type="ECO:0000256" key="8">
    <source>
        <dbReference type="ARBA" id="ARBA00022989"/>
    </source>
</evidence>
<name>A0ABN3C6A8_9ACTN</name>
<dbReference type="PANTHER" id="PTHR45436">
    <property type="entry name" value="SENSOR HISTIDINE KINASE YKOH"/>
    <property type="match status" value="1"/>
</dbReference>
<dbReference type="EC" id="2.7.13.3" evidence="3"/>
<dbReference type="PROSITE" id="PS50109">
    <property type="entry name" value="HIS_KIN"/>
    <property type="match status" value="1"/>
</dbReference>
<gene>
    <name evidence="13" type="ORF">GCM10009850_005780</name>
</gene>
<protein>
    <recommendedName>
        <fullName evidence="3">histidine kinase</fullName>
        <ecNumber evidence="3">2.7.13.3</ecNumber>
    </recommendedName>
</protein>
<evidence type="ECO:0000256" key="1">
    <source>
        <dbReference type="ARBA" id="ARBA00000085"/>
    </source>
</evidence>
<dbReference type="SMART" id="SM00387">
    <property type="entry name" value="HATPase_c"/>
    <property type="match status" value="1"/>
</dbReference>
<keyword evidence="7" id="KW-0418">Kinase</keyword>
<dbReference type="PROSITE" id="PS50906">
    <property type="entry name" value="NIT"/>
    <property type="match status" value="1"/>
</dbReference>
<evidence type="ECO:0000313" key="14">
    <source>
        <dbReference type="Proteomes" id="UP001499843"/>
    </source>
</evidence>
<comment type="subcellular location">
    <subcellularLocation>
        <location evidence="2">Membrane</location>
    </subcellularLocation>
</comment>
<dbReference type="PANTHER" id="PTHR45436:SF5">
    <property type="entry name" value="SENSOR HISTIDINE KINASE TRCS"/>
    <property type="match status" value="1"/>
</dbReference>
<reference evidence="13 14" key="1">
    <citation type="journal article" date="2019" name="Int. J. Syst. Evol. Microbiol.">
        <title>The Global Catalogue of Microorganisms (GCM) 10K type strain sequencing project: providing services to taxonomists for standard genome sequencing and annotation.</title>
        <authorList>
            <consortium name="The Broad Institute Genomics Platform"/>
            <consortium name="The Broad Institute Genome Sequencing Center for Infectious Disease"/>
            <person name="Wu L."/>
            <person name="Ma J."/>
        </authorList>
    </citation>
    <scope>NUCLEOTIDE SEQUENCE [LARGE SCALE GENOMIC DNA]</scope>
    <source>
        <strain evidence="13 14">JCM 16114</strain>
    </source>
</reference>
<keyword evidence="6" id="KW-0812">Transmembrane</keyword>
<evidence type="ECO:0000256" key="7">
    <source>
        <dbReference type="ARBA" id="ARBA00022777"/>
    </source>
</evidence>
<feature type="region of interest" description="Disordered" evidence="10">
    <location>
        <begin position="625"/>
        <end position="812"/>
    </location>
</feature>